<organism evidence="9 10">
    <name type="scientific">Bacillus xiamenensis</name>
    <dbReference type="NCBI Taxonomy" id="1178537"/>
    <lineage>
        <taxon>Bacteria</taxon>
        <taxon>Bacillati</taxon>
        <taxon>Bacillota</taxon>
        <taxon>Bacilli</taxon>
        <taxon>Bacillales</taxon>
        <taxon>Bacillaceae</taxon>
        <taxon>Bacillus</taxon>
    </lineage>
</organism>
<dbReference type="RefSeq" id="WP_242059631.1">
    <property type="nucleotide sequence ID" value="NZ_JAMDMH010000034.1"/>
</dbReference>
<dbReference type="NCBIfam" id="TIGR04085">
    <property type="entry name" value="rSAM_more_4Fe4S"/>
    <property type="match status" value="1"/>
</dbReference>
<sequence length="245" mass="28330">MVEIEVNSHCNRACWYCPNSIAKRKETGEMSEEVFDELMRQLKSVGFKGRISYHFYGEPLLCSKIEQFVETSKRYLPESLNIIYTNGDYLTLEKMDALFTAGVDRFIVTNHAGKASPFKQVYDQIPEHFKKKIVYNDYKELVLSNRGGVLEDKIPKSSEDLVPCYVPSSLVVVTLKGNVLPCFEDFHQTKNMGNIMEANIAEIWNSETYKLFREELKKGNRCSADICRKCNNFSVQSEEMYEYVL</sequence>
<dbReference type="PANTHER" id="PTHR43787:SF10">
    <property type="entry name" value="COFACTOR MODIFYING PROTEIN"/>
    <property type="match status" value="1"/>
</dbReference>
<dbReference type="Pfam" id="PF04055">
    <property type="entry name" value="Radical_SAM"/>
    <property type="match status" value="1"/>
</dbReference>
<proteinExistence type="predicted"/>
<keyword evidence="6" id="KW-0411">Iron-sulfur</keyword>
<dbReference type="InterPro" id="IPR007197">
    <property type="entry name" value="rSAM"/>
</dbReference>
<dbReference type="CDD" id="cd01335">
    <property type="entry name" value="Radical_SAM"/>
    <property type="match status" value="1"/>
</dbReference>
<evidence type="ECO:0000256" key="5">
    <source>
        <dbReference type="ARBA" id="ARBA00023004"/>
    </source>
</evidence>
<feature type="domain" description="4Fe4S-binding SPASM" evidence="8">
    <location>
        <begin position="164"/>
        <end position="231"/>
    </location>
</feature>
<dbReference type="InterPro" id="IPR013785">
    <property type="entry name" value="Aldolase_TIM"/>
</dbReference>
<dbReference type="InterPro" id="IPR023885">
    <property type="entry name" value="4Fe4S-binding_SPASM_dom"/>
</dbReference>
<feature type="domain" description="Radical SAM core" evidence="7">
    <location>
        <begin position="6"/>
        <end position="115"/>
    </location>
</feature>
<evidence type="ECO:0000256" key="2">
    <source>
        <dbReference type="ARBA" id="ARBA00022485"/>
    </source>
</evidence>
<dbReference type="Gene3D" id="3.20.20.70">
    <property type="entry name" value="Aldolase class I"/>
    <property type="match status" value="1"/>
</dbReference>
<keyword evidence="3" id="KW-0949">S-adenosyl-L-methionine</keyword>
<dbReference type="Pfam" id="PF13186">
    <property type="entry name" value="SPASM"/>
    <property type="match status" value="1"/>
</dbReference>
<evidence type="ECO:0000256" key="3">
    <source>
        <dbReference type="ARBA" id="ARBA00022691"/>
    </source>
</evidence>
<dbReference type="SFLD" id="SFLDS00029">
    <property type="entry name" value="Radical_SAM"/>
    <property type="match status" value="1"/>
</dbReference>
<evidence type="ECO:0000256" key="4">
    <source>
        <dbReference type="ARBA" id="ARBA00022723"/>
    </source>
</evidence>
<gene>
    <name evidence="9" type="ORF">M5W27_14340</name>
</gene>
<dbReference type="PANTHER" id="PTHR43787">
    <property type="entry name" value="FEMO COFACTOR BIOSYNTHESIS PROTEIN NIFB-RELATED"/>
    <property type="match status" value="1"/>
</dbReference>
<keyword evidence="10" id="KW-1185">Reference proteome</keyword>
<keyword evidence="5" id="KW-0408">Iron</keyword>
<dbReference type="SFLD" id="SFLDG01067">
    <property type="entry name" value="SPASM/twitch_domain_containing"/>
    <property type="match status" value="1"/>
</dbReference>
<evidence type="ECO:0000256" key="6">
    <source>
        <dbReference type="ARBA" id="ARBA00023014"/>
    </source>
</evidence>
<protein>
    <submittedName>
        <fullName evidence="9">SPASM domain-containing protein</fullName>
    </submittedName>
</protein>
<dbReference type="Proteomes" id="UP001527057">
    <property type="component" value="Unassembled WGS sequence"/>
</dbReference>
<reference evidence="9 10" key="1">
    <citation type="submission" date="2022-05" db="EMBL/GenBank/DDBJ databases">
        <title>Genome Sequencing of Bee-Associated Microbes.</title>
        <authorList>
            <person name="Dunlap C."/>
        </authorList>
    </citation>
    <scope>NUCLEOTIDE SEQUENCE [LARGE SCALE GENOMIC DNA]</scope>
    <source>
        <strain evidence="9 10">CBP-1093</strain>
    </source>
</reference>
<comment type="cofactor">
    <cofactor evidence="1">
        <name>[4Fe-4S] cluster</name>
        <dbReference type="ChEBI" id="CHEBI:49883"/>
    </cofactor>
</comment>
<dbReference type="InterPro" id="IPR058240">
    <property type="entry name" value="rSAM_sf"/>
</dbReference>
<evidence type="ECO:0000256" key="1">
    <source>
        <dbReference type="ARBA" id="ARBA00001966"/>
    </source>
</evidence>
<dbReference type="SUPFAM" id="SSF102114">
    <property type="entry name" value="Radical SAM enzymes"/>
    <property type="match status" value="1"/>
</dbReference>
<name>A0ABT4F4J8_9BACI</name>
<evidence type="ECO:0000259" key="7">
    <source>
        <dbReference type="Pfam" id="PF04055"/>
    </source>
</evidence>
<evidence type="ECO:0000259" key="8">
    <source>
        <dbReference type="Pfam" id="PF13186"/>
    </source>
</evidence>
<keyword evidence="4" id="KW-0479">Metal-binding</keyword>
<keyword evidence="2" id="KW-0004">4Fe-4S</keyword>
<evidence type="ECO:0000313" key="10">
    <source>
        <dbReference type="Proteomes" id="UP001527057"/>
    </source>
</evidence>
<dbReference type="EMBL" id="JAMDMH010000034">
    <property type="protein sequence ID" value="MCY9576974.1"/>
    <property type="molecule type" value="Genomic_DNA"/>
</dbReference>
<comment type="caution">
    <text evidence="9">The sequence shown here is derived from an EMBL/GenBank/DDBJ whole genome shotgun (WGS) entry which is preliminary data.</text>
</comment>
<accession>A0ABT4F4J8</accession>
<evidence type="ECO:0000313" key="9">
    <source>
        <dbReference type="EMBL" id="MCY9576974.1"/>
    </source>
</evidence>